<evidence type="ECO:0000313" key="3">
    <source>
        <dbReference type="RefSeq" id="XP_046587454.1"/>
    </source>
</evidence>
<proteinExistence type="predicted"/>
<dbReference type="GeneID" id="107222310"/>
<feature type="region of interest" description="Disordered" evidence="1">
    <location>
        <begin position="1"/>
        <end position="32"/>
    </location>
</feature>
<dbReference type="Pfam" id="PF04910">
    <property type="entry name" value="Tcf25"/>
    <property type="match status" value="1"/>
</dbReference>
<protein>
    <submittedName>
        <fullName evidence="3">Transcription factor 25 isoform X1</fullName>
    </submittedName>
</protein>
<evidence type="ECO:0000256" key="1">
    <source>
        <dbReference type="SAM" id="MobiDB-lite"/>
    </source>
</evidence>
<feature type="region of interest" description="Disordered" evidence="1">
    <location>
        <begin position="46"/>
        <end position="106"/>
    </location>
</feature>
<organism evidence="2 3">
    <name type="scientific">Neodiprion lecontei</name>
    <name type="common">Redheaded pine sawfly</name>
    <dbReference type="NCBI Taxonomy" id="441921"/>
    <lineage>
        <taxon>Eukaryota</taxon>
        <taxon>Metazoa</taxon>
        <taxon>Ecdysozoa</taxon>
        <taxon>Arthropoda</taxon>
        <taxon>Hexapoda</taxon>
        <taxon>Insecta</taxon>
        <taxon>Pterygota</taxon>
        <taxon>Neoptera</taxon>
        <taxon>Endopterygota</taxon>
        <taxon>Hymenoptera</taxon>
        <taxon>Tenthredinoidea</taxon>
        <taxon>Diprionidae</taxon>
        <taxon>Diprioninae</taxon>
        <taxon>Neodiprion</taxon>
    </lineage>
</organism>
<dbReference type="PANTHER" id="PTHR22684">
    <property type="entry name" value="NULP1-RELATED"/>
    <property type="match status" value="1"/>
</dbReference>
<reference evidence="3" key="1">
    <citation type="submission" date="2025-08" db="UniProtKB">
        <authorList>
            <consortium name="RefSeq"/>
        </authorList>
    </citation>
    <scope>IDENTIFICATION</scope>
    <source>
        <tissue evidence="3">Thorax and Abdomen</tissue>
    </source>
</reference>
<dbReference type="InterPro" id="IPR006994">
    <property type="entry name" value="TCF25/Rqc1"/>
</dbReference>
<name>A0ABM3FHG4_NEOLC</name>
<evidence type="ECO:0000313" key="2">
    <source>
        <dbReference type="Proteomes" id="UP000829291"/>
    </source>
</evidence>
<keyword evidence="2" id="KW-1185">Reference proteome</keyword>
<feature type="compositionally biased region" description="Acidic residues" evidence="1">
    <location>
        <begin position="650"/>
        <end position="665"/>
    </location>
</feature>
<gene>
    <name evidence="3" type="primary">LOC107222310</name>
</gene>
<dbReference type="RefSeq" id="XP_046587454.1">
    <property type="nucleotide sequence ID" value="XM_046731498.1"/>
</dbReference>
<feature type="compositionally biased region" description="Basic residues" evidence="1">
    <location>
        <begin position="73"/>
        <end position="93"/>
    </location>
</feature>
<accession>A0ABM3FHG4</accession>
<sequence length="665" mass="75258">MSTRYMKKVYGGDEGLDKDCDPSDVENPVTGGVRRKQFNVFDLLNQNSESEAKEDDDRETSTAAGVLSEDAKRKKKKKKRKKTDNSKVHRTARRSSEDNEEVDDEIERTVREINELLGEPLPNSSGGDLQASSSNLQRSKENVLTIQHKNLNPYNELKRIFGSKTIQAEQSKRRGRGRSGHLKKTWLVSPRENWPPIGKSGLSMSLDPSPESTEGVQYFIYDHNSSYRQTQMKFLQAVESLNPDNIVAIINAHPYHVDALLQLAELCKLSEDLAMAAELTERALYCLECAFHPLFNVTTAKCRLDYKKQQNRALYITLFKHLIFVGGRACYRTSLEFCKMLLSLDPENDPLAIVLAIDFYALRAREYRWFIEFCEAWEDRRNLSQLPNIAYSSALANFHLGTGGLADEVLQNALTMFPSLLVPLLDKCGVQTDSRVMGHDFFNSHAKSTSPPALEKVVALYVARSYHLWKEADILPWLERNVNQVLDRFDAGHDFFNFCTEKRTKRYQGKLPKNILRHIILSDIKEITVDIQEVCPETLNIQNQGPVLSHDPLPPADSIDLYTRLQVNPRSNSNNSNLFSLFFTSLFTDIEEDVVAAAANGYNLFENAIDNAGNVEVARDAVRADLRRAVTNLLHEVGNLLLHRAPDGVNDADAEEDTDNDQEGD</sequence>
<feature type="region of interest" description="Disordered" evidence="1">
    <location>
        <begin position="646"/>
        <end position="665"/>
    </location>
</feature>
<dbReference type="PANTHER" id="PTHR22684:SF0">
    <property type="entry name" value="RIBOSOME QUALITY CONTROL COMPLEX SUBUNIT TCF25"/>
    <property type="match status" value="1"/>
</dbReference>
<dbReference type="Proteomes" id="UP000829291">
    <property type="component" value="Chromosome 2"/>
</dbReference>